<gene>
    <name evidence="2" type="ORF">CUNI_LOCUS20076</name>
</gene>
<feature type="region of interest" description="Disordered" evidence="1">
    <location>
        <begin position="1"/>
        <end position="20"/>
    </location>
</feature>
<keyword evidence="3" id="KW-1185">Reference proteome</keyword>
<sequence length="107" mass="11168">MEERSGLCLAQTGDRSHHCSNSHIGTLVVLKTSTTNVSNTCTAATARNRNLAAVDPVEHLSGASCHGGLLRVVGPGCHQASDRPTPVPFRGSPTRDMEQMPGSSSTS</sequence>
<comment type="caution">
    <text evidence="2">The sequence shown here is derived from an EMBL/GenBank/DDBJ whole genome shotgun (WGS) entry which is preliminary data.</text>
</comment>
<evidence type="ECO:0000256" key="1">
    <source>
        <dbReference type="SAM" id="MobiDB-lite"/>
    </source>
</evidence>
<dbReference type="AlphaFoldDB" id="A0A8S4A269"/>
<organism evidence="2 3">
    <name type="scientific">Candidula unifasciata</name>
    <dbReference type="NCBI Taxonomy" id="100452"/>
    <lineage>
        <taxon>Eukaryota</taxon>
        <taxon>Metazoa</taxon>
        <taxon>Spiralia</taxon>
        <taxon>Lophotrochozoa</taxon>
        <taxon>Mollusca</taxon>
        <taxon>Gastropoda</taxon>
        <taxon>Heterobranchia</taxon>
        <taxon>Euthyneura</taxon>
        <taxon>Panpulmonata</taxon>
        <taxon>Eupulmonata</taxon>
        <taxon>Stylommatophora</taxon>
        <taxon>Helicina</taxon>
        <taxon>Helicoidea</taxon>
        <taxon>Geomitridae</taxon>
        <taxon>Candidula</taxon>
    </lineage>
</organism>
<protein>
    <submittedName>
        <fullName evidence="2">Uncharacterized protein</fullName>
    </submittedName>
</protein>
<accession>A0A8S4A269</accession>
<proteinExistence type="predicted"/>
<evidence type="ECO:0000313" key="2">
    <source>
        <dbReference type="EMBL" id="CAG5134518.1"/>
    </source>
</evidence>
<name>A0A8S4A269_9EUPU</name>
<dbReference type="EMBL" id="CAJHNH020007279">
    <property type="protein sequence ID" value="CAG5134518.1"/>
    <property type="molecule type" value="Genomic_DNA"/>
</dbReference>
<evidence type="ECO:0000313" key="3">
    <source>
        <dbReference type="Proteomes" id="UP000678393"/>
    </source>
</evidence>
<dbReference type="Proteomes" id="UP000678393">
    <property type="component" value="Unassembled WGS sequence"/>
</dbReference>
<reference evidence="2" key="1">
    <citation type="submission" date="2021-04" db="EMBL/GenBank/DDBJ databases">
        <authorList>
            <consortium name="Molecular Ecology Group"/>
        </authorList>
    </citation>
    <scope>NUCLEOTIDE SEQUENCE</scope>
</reference>
<feature type="region of interest" description="Disordered" evidence="1">
    <location>
        <begin position="75"/>
        <end position="107"/>
    </location>
</feature>